<proteinExistence type="predicted"/>
<sequence length="75" mass="8022">MKYTSNDINLLHHAIGALPTLTLPVAAAVAAVSPRHFVRLGNGSMRGRVAGCLAKWLSNRLVCRLAVWLSGWQGG</sequence>
<dbReference type="EMBL" id="VSRR010012693">
    <property type="protein sequence ID" value="MPC54866.1"/>
    <property type="molecule type" value="Genomic_DNA"/>
</dbReference>
<gene>
    <name evidence="1" type="ORF">E2C01_048795</name>
</gene>
<accession>A0A5B7GBG9</accession>
<organism evidence="1 2">
    <name type="scientific">Portunus trituberculatus</name>
    <name type="common">Swimming crab</name>
    <name type="synonym">Neptunus trituberculatus</name>
    <dbReference type="NCBI Taxonomy" id="210409"/>
    <lineage>
        <taxon>Eukaryota</taxon>
        <taxon>Metazoa</taxon>
        <taxon>Ecdysozoa</taxon>
        <taxon>Arthropoda</taxon>
        <taxon>Crustacea</taxon>
        <taxon>Multicrustacea</taxon>
        <taxon>Malacostraca</taxon>
        <taxon>Eumalacostraca</taxon>
        <taxon>Eucarida</taxon>
        <taxon>Decapoda</taxon>
        <taxon>Pleocyemata</taxon>
        <taxon>Brachyura</taxon>
        <taxon>Eubrachyura</taxon>
        <taxon>Portunoidea</taxon>
        <taxon>Portunidae</taxon>
        <taxon>Portuninae</taxon>
        <taxon>Portunus</taxon>
    </lineage>
</organism>
<keyword evidence="2" id="KW-1185">Reference proteome</keyword>
<dbReference type="Proteomes" id="UP000324222">
    <property type="component" value="Unassembled WGS sequence"/>
</dbReference>
<evidence type="ECO:0000313" key="1">
    <source>
        <dbReference type="EMBL" id="MPC54866.1"/>
    </source>
</evidence>
<dbReference type="AlphaFoldDB" id="A0A5B7GBG9"/>
<comment type="caution">
    <text evidence="1">The sequence shown here is derived from an EMBL/GenBank/DDBJ whole genome shotgun (WGS) entry which is preliminary data.</text>
</comment>
<reference evidence="1 2" key="1">
    <citation type="submission" date="2019-05" db="EMBL/GenBank/DDBJ databases">
        <title>Another draft genome of Portunus trituberculatus and its Hox gene families provides insights of decapod evolution.</title>
        <authorList>
            <person name="Jeong J.-H."/>
            <person name="Song I."/>
            <person name="Kim S."/>
            <person name="Choi T."/>
            <person name="Kim D."/>
            <person name="Ryu S."/>
            <person name="Kim W."/>
        </authorList>
    </citation>
    <scope>NUCLEOTIDE SEQUENCE [LARGE SCALE GENOMIC DNA]</scope>
    <source>
        <tissue evidence="1">Muscle</tissue>
    </source>
</reference>
<name>A0A5B7GBG9_PORTR</name>
<protein>
    <submittedName>
        <fullName evidence="1">Uncharacterized protein</fullName>
    </submittedName>
</protein>
<evidence type="ECO:0000313" key="2">
    <source>
        <dbReference type="Proteomes" id="UP000324222"/>
    </source>
</evidence>